<comment type="caution">
    <text evidence="14">The sequence shown here is derived from an EMBL/GenBank/DDBJ whole genome shotgun (WGS) entry which is preliminary data.</text>
</comment>
<dbReference type="GO" id="GO:0006097">
    <property type="term" value="P:glyoxylate cycle"/>
    <property type="evidence" value="ECO:0007669"/>
    <property type="project" value="UniProtKB-KW"/>
</dbReference>
<dbReference type="PANTHER" id="PTHR36999">
    <property type="entry name" value="ISOCITRATE DEHYDROGENASE [NADP]"/>
    <property type="match status" value="1"/>
</dbReference>
<feature type="binding site" evidence="13">
    <location>
        <begin position="83"/>
        <end position="88"/>
    </location>
    <ligand>
        <name>NADP(+)</name>
        <dbReference type="ChEBI" id="CHEBI:58349"/>
    </ligand>
</feature>
<dbReference type="PANTHER" id="PTHR36999:SF1">
    <property type="entry name" value="ISOCITRATE DEHYDROGENASE (NADP(+))"/>
    <property type="match status" value="1"/>
</dbReference>
<dbReference type="Pfam" id="PF03971">
    <property type="entry name" value="IDH"/>
    <property type="match status" value="1"/>
</dbReference>
<evidence type="ECO:0000256" key="13">
    <source>
        <dbReference type="PIRSR" id="PIRSR009407-4"/>
    </source>
</evidence>
<feature type="binding site" evidence="11">
    <location>
        <position position="548"/>
    </location>
    <ligand>
        <name>D-threo-isocitrate</name>
        <dbReference type="ChEBI" id="CHEBI:15562"/>
    </ligand>
</feature>
<protein>
    <recommendedName>
        <fullName evidence="9">Isocitrate dehydrogenase [NADP]</fullName>
        <ecNumber evidence="9">1.1.1.42</ecNumber>
    </recommendedName>
    <alternativeName>
        <fullName evidence="9">Oxalosuccinate decarboxylase</fullName>
    </alternativeName>
</protein>
<dbReference type="Proteomes" id="UP000248918">
    <property type="component" value="Unassembled WGS sequence"/>
</dbReference>
<keyword evidence="5 9" id="KW-0521">NADP</keyword>
<evidence type="ECO:0000256" key="10">
    <source>
        <dbReference type="PIRSR" id="PIRSR009407-1"/>
    </source>
</evidence>
<keyword evidence="3 12" id="KW-0479">Metal-binding</keyword>
<feature type="binding site" evidence="13">
    <location>
        <position position="590"/>
    </location>
    <ligand>
        <name>NADP(+)</name>
        <dbReference type="ChEBI" id="CHEBI:58349"/>
    </ligand>
</feature>
<evidence type="ECO:0000256" key="7">
    <source>
        <dbReference type="ARBA" id="ARBA00023554"/>
    </source>
</evidence>
<keyword evidence="1 9" id="KW-0329">Glyoxylate bypass</keyword>
<organism evidence="14 15">
    <name type="scientific">Paraburkholderia bryophila</name>
    <dbReference type="NCBI Taxonomy" id="420952"/>
    <lineage>
        <taxon>Bacteria</taxon>
        <taxon>Pseudomonadati</taxon>
        <taxon>Pseudomonadota</taxon>
        <taxon>Betaproteobacteria</taxon>
        <taxon>Burkholderiales</taxon>
        <taxon>Burkholderiaceae</taxon>
        <taxon>Paraburkholderia</taxon>
    </lineage>
</organism>
<feature type="binding site" evidence="13">
    <location>
        <position position="136"/>
    </location>
    <ligand>
        <name>NADP(+)</name>
        <dbReference type="ChEBI" id="CHEBI:58349"/>
    </ligand>
</feature>
<feature type="binding site" evidence="11">
    <location>
        <position position="146"/>
    </location>
    <ligand>
        <name>D-threo-isocitrate</name>
        <dbReference type="ChEBI" id="CHEBI:15562"/>
    </ligand>
</feature>
<dbReference type="AlphaFoldDB" id="A0A329CM07"/>
<keyword evidence="2 9" id="KW-0816">Tricarboxylic acid cycle</keyword>
<evidence type="ECO:0000256" key="8">
    <source>
        <dbReference type="ARBA" id="ARBA00046318"/>
    </source>
</evidence>
<comment type="catalytic activity">
    <reaction evidence="7 9">
        <text>D-threo-isocitrate + NADP(+) = 2-oxoglutarate + CO2 + NADPH</text>
        <dbReference type="Rhea" id="RHEA:19629"/>
        <dbReference type="ChEBI" id="CHEBI:15562"/>
        <dbReference type="ChEBI" id="CHEBI:16526"/>
        <dbReference type="ChEBI" id="CHEBI:16810"/>
        <dbReference type="ChEBI" id="CHEBI:57783"/>
        <dbReference type="ChEBI" id="CHEBI:58349"/>
        <dbReference type="EC" id="1.1.1.42"/>
    </reaction>
</comment>
<evidence type="ECO:0000256" key="6">
    <source>
        <dbReference type="ARBA" id="ARBA00023002"/>
    </source>
</evidence>
<keyword evidence="4 12" id="KW-0460">Magnesium</keyword>
<evidence type="ECO:0000256" key="11">
    <source>
        <dbReference type="PIRSR" id="PIRSR009407-2"/>
    </source>
</evidence>
<dbReference type="InterPro" id="IPR004436">
    <property type="entry name" value="Isocitrate_DH_NADP_mono"/>
</dbReference>
<evidence type="ECO:0000313" key="14">
    <source>
        <dbReference type="EMBL" id="RAS35420.1"/>
    </source>
</evidence>
<gene>
    <name evidence="14" type="ORF">BX591_105139</name>
</gene>
<keyword evidence="6 9" id="KW-0560">Oxidoreductase</keyword>
<dbReference type="Gene3D" id="3.40.718.10">
    <property type="entry name" value="Isopropylmalate Dehydrogenase"/>
    <property type="match status" value="1"/>
</dbReference>
<dbReference type="GO" id="GO:0046872">
    <property type="term" value="F:metal ion binding"/>
    <property type="evidence" value="ECO:0007669"/>
    <property type="project" value="UniProtKB-KW"/>
</dbReference>
<dbReference type="OrthoDB" id="9807643at2"/>
<evidence type="ECO:0000256" key="2">
    <source>
        <dbReference type="ARBA" id="ARBA00022532"/>
    </source>
</evidence>
<feature type="binding site" evidence="13">
    <location>
        <position position="650"/>
    </location>
    <ligand>
        <name>NADP(+)</name>
        <dbReference type="ChEBI" id="CHEBI:58349"/>
    </ligand>
</feature>
<dbReference type="GO" id="GO:0004450">
    <property type="term" value="F:isocitrate dehydrogenase (NADP+) activity"/>
    <property type="evidence" value="ECO:0007669"/>
    <property type="project" value="UniProtKB-EC"/>
</dbReference>
<feature type="binding site" evidence="13">
    <location>
        <begin position="585"/>
        <end position="586"/>
    </location>
    <ligand>
        <name>NADP(+)</name>
        <dbReference type="ChEBI" id="CHEBI:58349"/>
    </ligand>
</feature>
<dbReference type="EMBL" id="QLTK01000005">
    <property type="protein sequence ID" value="RAS35420.1"/>
    <property type="molecule type" value="Genomic_DNA"/>
</dbReference>
<feature type="site" description="Critical for catalysis" evidence="10">
    <location>
        <position position="256"/>
    </location>
</feature>
<comment type="cofactor">
    <cofactor evidence="12">
        <name>Mg(2+)</name>
        <dbReference type="ChEBI" id="CHEBI:18420"/>
    </cofactor>
    <cofactor evidence="12">
        <name>Mn(2+)</name>
        <dbReference type="ChEBI" id="CHEBI:29035"/>
    </cofactor>
    <text evidence="12">Binds 1 Mg(2+) or Mn(2+) ion per subunit.</text>
</comment>
<sequence length="742" mass="79727">MSTPPKIIYTLTDEAPALATYSLLPIVKAFTRSSDVIVETRDISLAGRIIAAFPDYLSAEQKGSDDLAELGGLTTRPEANIIKLPNISASVPQLKAAITELRDQGFKLPAYPDVATTDAEKDVKARYDKIKGSAVNPVLREGNSDRRAPLSVKNYARKHPHKMGAWTSDSKSHVAHMSGGDFYGSEKSALIAAAGAVKIELTAADGTKTVLKEKTTVQAGEIIDASVLSKNALRSFIEAEIADAKAKGVLFSVHLKATMMKVSDPIIFGQVVSVFYNDVLTKHAEALAQAGFNPNNGIGDLYARLKDLPAATVEAIEADMKAQYEARPQLAMVNSDKGITSLHVPSDVIVDASMPAMIRESGKMWGTDGKLHDAKAVIPDRCYAGVYQAVIEDCKKHGAFDPVTMGTVPNVGLMAQAAEEYGSHDKTFQIPANGVVRVTDAAGSVLIEQPVEAGDIWRMCQTKDAPVQDWVKLAVNRARATGTPAIFWLDAARAHDAQIIRKVEQYLKNHDTTGLDIRVMTPVEATQFSLDRIRAGKDTISVTGNVLRDYLTDLFPIMELGTSAKMLSIVPLMEGGGLFETGAGGSAPKHVQQLVEEGFLRWDSLGEFLALAASLEHLANAYHNPKAQVLAKTLDQATGKFLDNDKSPARKVGGIDNRGSHFYLAMYWAEALAAQTEDAALQAQFAGVAQAMADNEAKIIEELAAAQGKAVEIGGYYRPNVELTSKAMRPSATLNKIVDAVA</sequence>
<dbReference type="SUPFAM" id="SSF53659">
    <property type="entry name" value="Isocitrate/Isopropylmalate dehydrogenase-like"/>
    <property type="match status" value="1"/>
</dbReference>
<dbReference type="PIRSF" id="PIRSF009407">
    <property type="entry name" value="IDH_monmr"/>
    <property type="match status" value="1"/>
</dbReference>
<reference evidence="14 15" key="1">
    <citation type="submission" date="2018-06" db="EMBL/GenBank/DDBJ databases">
        <title>Genomic Encyclopedia of Type Strains, Phase III (KMG-III): the genomes of soil and plant-associated and newly described type strains.</title>
        <authorList>
            <person name="Whitman W."/>
        </authorList>
    </citation>
    <scope>NUCLEOTIDE SEQUENCE [LARGE SCALE GENOMIC DNA]</scope>
    <source>
        <strain evidence="14 15">LMG 23644</strain>
    </source>
</reference>
<dbReference type="RefSeq" id="WP_111931186.1">
    <property type="nucleotide sequence ID" value="NZ_CADFFP010000006.1"/>
</dbReference>
<evidence type="ECO:0000256" key="12">
    <source>
        <dbReference type="PIRSR" id="PIRSR009407-3"/>
    </source>
</evidence>
<feature type="binding site" evidence="12">
    <location>
        <position position="351"/>
    </location>
    <ligand>
        <name>Mg(2+)</name>
        <dbReference type="ChEBI" id="CHEBI:18420"/>
    </ligand>
</feature>
<comment type="similarity">
    <text evidence="8 9">Belongs to the monomeric-type IDH family.</text>
</comment>
<proteinExistence type="inferred from homology"/>
<feature type="binding site" evidence="13">
    <location>
        <begin position="601"/>
        <end position="603"/>
    </location>
    <ligand>
        <name>NADP(+)</name>
        <dbReference type="ChEBI" id="CHEBI:58349"/>
    </ligand>
</feature>
<name>A0A329CM07_9BURK</name>
<evidence type="ECO:0000313" key="15">
    <source>
        <dbReference type="Proteomes" id="UP000248918"/>
    </source>
</evidence>
<feature type="binding site" evidence="12">
    <location>
        <position position="549"/>
    </location>
    <ligand>
        <name>Mg(2+)</name>
        <dbReference type="ChEBI" id="CHEBI:18420"/>
    </ligand>
</feature>
<evidence type="ECO:0000256" key="1">
    <source>
        <dbReference type="ARBA" id="ARBA00022435"/>
    </source>
</evidence>
<accession>A0A329CM07</accession>
<dbReference type="EC" id="1.1.1.42" evidence="9"/>
<feature type="binding site" evidence="12">
    <location>
        <position position="553"/>
    </location>
    <ligand>
        <name>Mg(2+)</name>
        <dbReference type="ChEBI" id="CHEBI:18420"/>
    </ligand>
</feature>
<evidence type="ECO:0000256" key="4">
    <source>
        <dbReference type="ARBA" id="ARBA00022842"/>
    </source>
</evidence>
<evidence type="ECO:0000256" key="3">
    <source>
        <dbReference type="ARBA" id="ARBA00022723"/>
    </source>
</evidence>
<evidence type="ECO:0000256" key="5">
    <source>
        <dbReference type="ARBA" id="ARBA00022857"/>
    </source>
</evidence>
<feature type="binding site" evidence="11">
    <location>
        <begin position="133"/>
        <end position="140"/>
    </location>
    <ligand>
        <name>substrate</name>
    </ligand>
</feature>
<evidence type="ECO:0000256" key="9">
    <source>
        <dbReference type="PIRNR" id="PIRNR009407"/>
    </source>
</evidence>
<feature type="site" description="Critical for catalysis" evidence="10">
    <location>
        <position position="421"/>
    </location>
</feature>
<dbReference type="STRING" id="1169143.GCA_000383275_03793"/>
<dbReference type="GO" id="GO:0006099">
    <property type="term" value="P:tricarboxylic acid cycle"/>
    <property type="evidence" value="ECO:0007669"/>
    <property type="project" value="UniProtKB-KW"/>
</dbReference>
<dbReference type="NCBIfam" id="TIGR00178">
    <property type="entry name" value="monomer_idh"/>
    <property type="match status" value="1"/>
</dbReference>